<dbReference type="AlphaFoldDB" id="A0A366ELE6"/>
<dbReference type="Proteomes" id="UP000252118">
    <property type="component" value="Unassembled WGS sequence"/>
</dbReference>
<feature type="transmembrane region" description="Helical" evidence="1">
    <location>
        <begin position="104"/>
        <end position="125"/>
    </location>
</feature>
<feature type="transmembrane region" description="Helical" evidence="1">
    <location>
        <begin position="132"/>
        <end position="160"/>
    </location>
</feature>
<feature type="transmembrane region" description="Helical" evidence="1">
    <location>
        <begin position="303"/>
        <end position="320"/>
    </location>
</feature>
<evidence type="ECO:0000313" key="3">
    <source>
        <dbReference type="Proteomes" id="UP000252118"/>
    </source>
</evidence>
<protein>
    <submittedName>
        <fullName evidence="2">Transmembrane protein EpsG</fullName>
    </submittedName>
</protein>
<keyword evidence="1" id="KW-0472">Membrane</keyword>
<comment type="caution">
    <text evidence="2">The sequence shown here is derived from an EMBL/GenBank/DDBJ whole genome shotgun (WGS) entry which is preliminary data.</text>
</comment>
<organism evidence="2 3">
    <name type="scientific">Rossellomorea aquimaris</name>
    <dbReference type="NCBI Taxonomy" id="189382"/>
    <lineage>
        <taxon>Bacteria</taxon>
        <taxon>Bacillati</taxon>
        <taxon>Bacillota</taxon>
        <taxon>Bacilli</taxon>
        <taxon>Bacillales</taxon>
        <taxon>Bacillaceae</taxon>
        <taxon>Rossellomorea</taxon>
    </lineage>
</organism>
<keyword evidence="1" id="KW-1133">Transmembrane helix</keyword>
<feature type="transmembrane region" description="Helical" evidence="1">
    <location>
        <begin position="40"/>
        <end position="59"/>
    </location>
</feature>
<proteinExistence type="predicted"/>
<dbReference type="Pfam" id="PF14897">
    <property type="entry name" value="EpsG"/>
    <property type="match status" value="1"/>
</dbReference>
<reference evidence="2 3" key="1">
    <citation type="submission" date="2018-06" db="EMBL/GenBank/DDBJ databases">
        <title>Freshwater and sediment microbial communities from various areas in North America, analyzing microbe dynamics in response to fracking.</title>
        <authorList>
            <person name="Lamendella R."/>
        </authorList>
    </citation>
    <scope>NUCLEOTIDE SEQUENCE [LARGE SCALE GENOMIC DNA]</scope>
    <source>
        <strain evidence="2 3">97B</strain>
    </source>
</reference>
<dbReference type="OrthoDB" id="1649543at2"/>
<feature type="transmembrane region" description="Helical" evidence="1">
    <location>
        <begin position="277"/>
        <end position="297"/>
    </location>
</feature>
<feature type="transmembrane region" description="Helical" evidence="1">
    <location>
        <begin position="327"/>
        <end position="352"/>
    </location>
</feature>
<dbReference type="RefSeq" id="WP_113970172.1">
    <property type="nucleotide sequence ID" value="NZ_QNRJ01000010.1"/>
</dbReference>
<name>A0A366ELE6_9BACI</name>
<keyword evidence="1 2" id="KW-0812">Transmembrane</keyword>
<sequence length="359" mass="41444">MTILWMNLFLVFLFSFFSRYAASTGTMTMTSRVTIRPNKLIAIGALLSLVLVSGLRSNIGDTYFYKHAYEVSQFTWDYILSQKDIGFGILQMVLKNYVSEDPQVLLFTAALLTNTLIFIVLYNYSRMLELSLYVYIAGGLFLISMNGIRQLLAAAIIFTATKYLIDGNWIKYFAIVITASFFHQSALILLPIYFLVRSKAWSKSTVVLIIFALIIVVGFDQFTSFLFSAIEDTQYGHYKDFAEGGANIVRVVVEMVPIVIAYLGRDKLREIFPESDVIVNMALLGLVFMLISTQNWIFARFSIYFSLYQLILISWIVKLFEKKDRKIIYLGIVSCYFLYFFYENIISLNIFYKSDYINW</sequence>
<evidence type="ECO:0000256" key="1">
    <source>
        <dbReference type="SAM" id="Phobius"/>
    </source>
</evidence>
<feature type="transmembrane region" description="Helical" evidence="1">
    <location>
        <begin position="247"/>
        <end position="265"/>
    </location>
</feature>
<feature type="transmembrane region" description="Helical" evidence="1">
    <location>
        <begin position="172"/>
        <end position="194"/>
    </location>
</feature>
<gene>
    <name evidence="2" type="ORF">DET59_11026</name>
</gene>
<dbReference type="InterPro" id="IPR049458">
    <property type="entry name" value="EpsG-like"/>
</dbReference>
<evidence type="ECO:0000313" key="2">
    <source>
        <dbReference type="EMBL" id="RBP03144.1"/>
    </source>
</evidence>
<accession>A0A366ELE6</accession>
<feature type="transmembrane region" description="Helical" evidence="1">
    <location>
        <begin position="206"/>
        <end position="227"/>
    </location>
</feature>
<dbReference type="EMBL" id="QNRJ01000010">
    <property type="protein sequence ID" value="RBP03144.1"/>
    <property type="molecule type" value="Genomic_DNA"/>
</dbReference>